<keyword evidence="5" id="KW-1185">Reference proteome</keyword>
<keyword evidence="2 3" id="KW-0819">tRNA processing</keyword>
<feature type="binding site" evidence="3">
    <location>
        <position position="107"/>
    </location>
    <ligand>
        <name>carboxy-S-adenosyl-L-methionine</name>
        <dbReference type="ChEBI" id="CHEBI:134278"/>
    </ligand>
</feature>
<sequence>MSATTAPIIAHAETELYLTLLQLSAAHPALQDWLAQLPSWLAHIKDKSRYAHAPHYASLIARLPAVLPAYQRTVDLNTSAVTVTLDWTAAATNATAALLKQLMPWRKGPFLLGAQDDPTRQVLIDTEWRSDYKWQRLAAHIGDLTDKRVLDVGGGSGYHGWRMVGAGAASVVVIDPSCLFYHQFMALRHFVGDADRNRYGRLAAHFIPVGLEALPASGLFHTVFSMGVLYHRAAPFEFLAQLKAQLVKGGDLVLETLVIDGDATRVLVPSDRYAQMNNVYFIPSVAALTQWLQKAGFVNVRCVDIDETTTDEQRATVWMTFHSLKDFLHPDDTRLTVEGYPRPKRAIMLANKP</sequence>
<feature type="binding site" evidence="3">
    <location>
        <position position="226"/>
    </location>
    <ligand>
        <name>carboxy-S-adenosyl-L-methionine</name>
        <dbReference type="ChEBI" id="CHEBI:134278"/>
    </ligand>
</feature>
<evidence type="ECO:0000256" key="2">
    <source>
        <dbReference type="ARBA" id="ARBA00022694"/>
    </source>
</evidence>
<gene>
    <name evidence="3" type="primary">cmoB</name>
    <name evidence="4" type="ORF">A9306_05725</name>
</gene>
<comment type="subunit">
    <text evidence="3">Homotetramer.</text>
</comment>
<evidence type="ECO:0000256" key="1">
    <source>
        <dbReference type="ARBA" id="ARBA00022679"/>
    </source>
</evidence>
<comment type="caution">
    <text evidence="4">The sequence shown here is derived from an EMBL/GenBank/DDBJ whole genome shotgun (WGS) entry which is preliminary data.</text>
</comment>
<dbReference type="EC" id="2.5.1.-" evidence="3"/>
<name>A0A1B8QI13_9GAMM</name>
<dbReference type="NCBIfam" id="TIGR00452">
    <property type="entry name" value="tRNA 5-methoxyuridine(34)/uridine 5-oxyacetic acid(34) synthase CmoB"/>
    <property type="match status" value="1"/>
</dbReference>
<feature type="binding site" evidence="3">
    <location>
        <position position="133"/>
    </location>
    <ligand>
        <name>carboxy-S-adenosyl-L-methionine</name>
        <dbReference type="ChEBI" id="CHEBI:134278"/>
    </ligand>
</feature>
<evidence type="ECO:0000313" key="5">
    <source>
        <dbReference type="Proteomes" id="UP000092616"/>
    </source>
</evidence>
<proteinExistence type="inferred from homology"/>
<dbReference type="NCBIfam" id="NF011650">
    <property type="entry name" value="PRK15068.1"/>
    <property type="match status" value="1"/>
</dbReference>
<dbReference type="EMBL" id="LZNA01000018">
    <property type="protein sequence ID" value="OBX83118.1"/>
    <property type="molecule type" value="Genomic_DNA"/>
</dbReference>
<dbReference type="AlphaFoldDB" id="A0A1B8QI13"/>
<dbReference type="CDD" id="cd02440">
    <property type="entry name" value="AdoMet_MTases"/>
    <property type="match status" value="1"/>
</dbReference>
<feature type="binding site" evidence="3">
    <location>
        <position position="153"/>
    </location>
    <ligand>
        <name>carboxy-S-adenosyl-L-methionine</name>
        <dbReference type="ChEBI" id="CHEBI:134278"/>
    </ligand>
</feature>
<feature type="binding site" evidence="3">
    <location>
        <position position="345"/>
    </location>
    <ligand>
        <name>carboxy-S-adenosyl-L-methionine</name>
        <dbReference type="ChEBI" id="CHEBI:134278"/>
    </ligand>
</feature>
<protein>
    <recommendedName>
        <fullName evidence="3">tRNA U34 carboxymethyltransferase</fullName>
        <ecNumber evidence="3">2.5.1.-</ecNumber>
    </recommendedName>
</protein>
<comment type="catalytic activity">
    <reaction evidence="3">
        <text>carboxy-S-adenosyl-L-methionine + 5-hydroxyuridine(34) in tRNA = 5-carboxymethoxyuridine(34) in tRNA + S-adenosyl-L-homocysteine + H(+)</text>
        <dbReference type="Rhea" id="RHEA:52848"/>
        <dbReference type="Rhea" id="RHEA-COMP:13381"/>
        <dbReference type="Rhea" id="RHEA-COMP:13383"/>
        <dbReference type="ChEBI" id="CHEBI:15378"/>
        <dbReference type="ChEBI" id="CHEBI:57856"/>
        <dbReference type="ChEBI" id="CHEBI:134278"/>
        <dbReference type="ChEBI" id="CHEBI:136877"/>
        <dbReference type="ChEBI" id="CHEBI:136879"/>
    </reaction>
</comment>
<dbReference type="InterPro" id="IPR027555">
    <property type="entry name" value="Mo5U34_MeTrfas-like"/>
</dbReference>
<feature type="binding site" evidence="3">
    <location>
        <position position="128"/>
    </location>
    <ligand>
        <name>carboxy-S-adenosyl-L-methionine</name>
        <dbReference type="ChEBI" id="CHEBI:134278"/>
    </ligand>
</feature>
<feature type="binding site" evidence="3">
    <location>
        <begin position="211"/>
        <end position="212"/>
    </location>
    <ligand>
        <name>carboxy-S-adenosyl-L-methionine</name>
        <dbReference type="ChEBI" id="CHEBI:134278"/>
    </ligand>
</feature>
<organism evidence="4 5">
    <name type="scientific">Faucicola atlantae</name>
    <dbReference type="NCBI Taxonomy" id="34059"/>
    <lineage>
        <taxon>Bacteria</taxon>
        <taxon>Pseudomonadati</taxon>
        <taxon>Pseudomonadota</taxon>
        <taxon>Gammaproteobacteria</taxon>
        <taxon>Moraxellales</taxon>
        <taxon>Moraxellaceae</taxon>
        <taxon>Faucicola</taxon>
    </lineage>
</organism>
<dbReference type="Gene3D" id="3.40.50.150">
    <property type="entry name" value="Vaccinia Virus protein VP39"/>
    <property type="match status" value="1"/>
</dbReference>
<dbReference type="SUPFAM" id="SSF53335">
    <property type="entry name" value="S-adenosyl-L-methionine-dependent methyltransferases"/>
    <property type="match status" value="1"/>
</dbReference>
<feature type="binding site" evidence="3">
    <location>
        <begin position="175"/>
        <end position="177"/>
    </location>
    <ligand>
        <name>carboxy-S-adenosyl-L-methionine</name>
        <dbReference type="ChEBI" id="CHEBI:134278"/>
    </ligand>
</feature>
<dbReference type="RefSeq" id="WP_067335498.1">
    <property type="nucleotide sequence ID" value="NZ_LZNA01000018.1"/>
</dbReference>
<dbReference type="InterPro" id="IPR029063">
    <property type="entry name" value="SAM-dependent_MTases_sf"/>
</dbReference>
<keyword evidence="1 3" id="KW-0808">Transferase</keyword>
<evidence type="ECO:0000256" key="3">
    <source>
        <dbReference type="HAMAP-Rule" id="MF_01590"/>
    </source>
</evidence>
<dbReference type="HAMAP" id="MF_01590">
    <property type="entry name" value="tRNA_carboxymethyltr_CmoB"/>
    <property type="match status" value="1"/>
</dbReference>
<accession>A0A1B8QI13</accession>
<dbReference type="GO" id="GO:0002098">
    <property type="term" value="P:tRNA wobble uridine modification"/>
    <property type="evidence" value="ECO:0007669"/>
    <property type="project" value="InterPro"/>
</dbReference>
<feature type="binding site" evidence="3">
    <location>
        <position position="230"/>
    </location>
    <ligand>
        <name>carboxy-S-adenosyl-L-methionine</name>
        <dbReference type="ChEBI" id="CHEBI:134278"/>
    </ligand>
</feature>
<dbReference type="Proteomes" id="UP000092616">
    <property type="component" value="Unassembled WGS sequence"/>
</dbReference>
<dbReference type="GO" id="GO:0016765">
    <property type="term" value="F:transferase activity, transferring alkyl or aryl (other than methyl) groups"/>
    <property type="evidence" value="ECO:0007669"/>
    <property type="project" value="UniProtKB-UniRule"/>
</dbReference>
<comment type="similarity">
    <text evidence="3">Belongs to the class I-like SAM-binding methyltransferase superfamily. CmoB family.</text>
</comment>
<comment type="function">
    <text evidence="3">Catalyzes carboxymethyl transfer from carboxy-S-adenosyl-L-methionine (Cx-SAM) to 5-hydroxyuridine (ho5U) to form 5-carboxymethoxyuridine (cmo5U) at position 34 in tRNAs.</text>
</comment>
<evidence type="ECO:0000313" key="4">
    <source>
        <dbReference type="EMBL" id="OBX83118.1"/>
    </source>
</evidence>
<reference evidence="4 5" key="1">
    <citation type="submission" date="2016-06" db="EMBL/GenBank/DDBJ databases">
        <title>Draft genome of Moraxella atlantae CCUG 59586.</title>
        <authorList>
            <person name="Salva-Serra F."/>
            <person name="Engstrom-Jakobsson H."/>
            <person name="Thorell K."/>
            <person name="Gonzales-Siles L."/>
            <person name="Karlsson R."/>
            <person name="Boulund F."/>
            <person name="Engstrand L."/>
            <person name="Kristiansson E."/>
            <person name="Moore E."/>
        </authorList>
    </citation>
    <scope>NUCLEOTIDE SEQUENCE [LARGE SCALE GENOMIC DNA]</scope>
    <source>
        <strain evidence="4 5">CCUG 59586</strain>
    </source>
</reference>
<dbReference type="InterPro" id="IPR010017">
    <property type="entry name" value="CmoB"/>
</dbReference>
<dbReference type="Pfam" id="PF08003">
    <property type="entry name" value="Methyltransf_9"/>
    <property type="match status" value="1"/>
</dbReference>